<dbReference type="GO" id="GO:0006506">
    <property type="term" value="P:GPI anchor biosynthetic process"/>
    <property type="evidence" value="ECO:0007669"/>
    <property type="project" value="TreeGrafter"/>
</dbReference>
<keyword evidence="2" id="KW-0255">Endonuclease</keyword>
<organism evidence="2 3">
    <name type="scientific">Kineococcus xinjiangensis</name>
    <dbReference type="NCBI Taxonomy" id="512762"/>
    <lineage>
        <taxon>Bacteria</taxon>
        <taxon>Bacillati</taxon>
        <taxon>Actinomycetota</taxon>
        <taxon>Actinomycetes</taxon>
        <taxon>Kineosporiales</taxon>
        <taxon>Kineosporiaceae</taxon>
        <taxon>Kineococcus</taxon>
    </lineage>
</organism>
<evidence type="ECO:0000313" key="3">
    <source>
        <dbReference type="Proteomes" id="UP000239485"/>
    </source>
</evidence>
<gene>
    <name evidence="2" type="ORF">CLV92_101460</name>
</gene>
<dbReference type="InterPro" id="IPR036691">
    <property type="entry name" value="Endo/exonu/phosph_ase_sf"/>
</dbReference>
<dbReference type="GO" id="GO:0004519">
    <property type="term" value="F:endonuclease activity"/>
    <property type="evidence" value="ECO:0007669"/>
    <property type="project" value="UniProtKB-KW"/>
</dbReference>
<dbReference type="Pfam" id="PF03372">
    <property type="entry name" value="Exo_endo_phos"/>
    <property type="match status" value="1"/>
</dbReference>
<feature type="domain" description="Endonuclease/exonuclease/phosphatase" evidence="1">
    <location>
        <begin position="9"/>
        <end position="257"/>
    </location>
</feature>
<dbReference type="SUPFAM" id="SSF56219">
    <property type="entry name" value="DNase I-like"/>
    <property type="match status" value="1"/>
</dbReference>
<dbReference type="PANTHER" id="PTHR14859:SF1">
    <property type="entry name" value="PGAP2-INTERACTING PROTEIN"/>
    <property type="match status" value="1"/>
</dbReference>
<dbReference type="InterPro" id="IPR005135">
    <property type="entry name" value="Endo/exonuclease/phosphatase"/>
</dbReference>
<dbReference type="Proteomes" id="UP000239485">
    <property type="component" value="Unassembled WGS sequence"/>
</dbReference>
<comment type="caution">
    <text evidence="2">The sequence shown here is derived from an EMBL/GenBank/DDBJ whole genome shotgun (WGS) entry which is preliminary data.</text>
</comment>
<dbReference type="GO" id="GO:0004527">
    <property type="term" value="F:exonuclease activity"/>
    <property type="evidence" value="ECO:0007669"/>
    <property type="project" value="UniProtKB-KW"/>
</dbReference>
<dbReference type="RefSeq" id="WP_211290781.1">
    <property type="nucleotide sequence ID" value="NZ_PTJD01000001.1"/>
</dbReference>
<name>A0A2S6IWL8_9ACTN</name>
<evidence type="ECO:0000259" key="1">
    <source>
        <dbReference type="Pfam" id="PF03372"/>
    </source>
</evidence>
<keyword evidence="2" id="KW-0378">Hydrolase</keyword>
<keyword evidence="2" id="KW-0540">Nuclease</keyword>
<sequence>MPEQPLRLVSWNAASGRGRDGVVRPGALAEAAASLRADVLALQEVDSAQPRSGGVDQVAEAAARCAHGGGAWSWRFARALLGTPGRRGGFVPATGGAGETGPSYGVGLLTPHPVTAWHEFRMPAGRGVLPLPLPPGAPQRVMLVPDEPRVAVAAVVETPRGTLTVVCTHLSFVPTRASVQLLALRQWARSLPAPRVLLGDLNLPGRLPAALTGWQRLAAQRTFPAPFPRVQFDHALGEELPLPVRGSAAVDLPVSDHRALVVELG</sequence>
<dbReference type="InterPro" id="IPR051916">
    <property type="entry name" value="GPI-anchor_lipid_remodeler"/>
</dbReference>
<dbReference type="EMBL" id="PTJD01000001">
    <property type="protein sequence ID" value="PPK98759.1"/>
    <property type="molecule type" value="Genomic_DNA"/>
</dbReference>
<dbReference type="AlphaFoldDB" id="A0A2S6IWL8"/>
<dbReference type="Gene3D" id="3.60.10.10">
    <property type="entry name" value="Endonuclease/exonuclease/phosphatase"/>
    <property type="match status" value="1"/>
</dbReference>
<keyword evidence="3" id="KW-1185">Reference proteome</keyword>
<keyword evidence="2" id="KW-0269">Exonuclease</keyword>
<dbReference type="GO" id="GO:0016020">
    <property type="term" value="C:membrane"/>
    <property type="evidence" value="ECO:0007669"/>
    <property type="project" value="GOC"/>
</dbReference>
<proteinExistence type="predicted"/>
<dbReference type="PANTHER" id="PTHR14859">
    <property type="entry name" value="CALCOFLUOR WHITE HYPERSENSITIVE PROTEIN PRECURSOR"/>
    <property type="match status" value="1"/>
</dbReference>
<reference evidence="2 3" key="1">
    <citation type="submission" date="2018-02" db="EMBL/GenBank/DDBJ databases">
        <title>Genomic Encyclopedia of Archaeal and Bacterial Type Strains, Phase II (KMG-II): from individual species to whole genera.</title>
        <authorList>
            <person name="Goeker M."/>
        </authorList>
    </citation>
    <scope>NUCLEOTIDE SEQUENCE [LARGE SCALE GENOMIC DNA]</scope>
    <source>
        <strain evidence="2 3">DSM 22857</strain>
    </source>
</reference>
<evidence type="ECO:0000313" key="2">
    <source>
        <dbReference type="EMBL" id="PPK98759.1"/>
    </source>
</evidence>
<protein>
    <submittedName>
        <fullName evidence="2">Endonuclease/exonuclease/phosphatase family metal-dependent hydrolase</fullName>
    </submittedName>
</protein>
<accession>A0A2S6IWL8</accession>